<feature type="region of interest" description="Disordered" evidence="1">
    <location>
        <begin position="1"/>
        <end position="61"/>
    </location>
</feature>
<dbReference type="AlphaFoldDB" id="A0A6A5T6F7"/>
<feature type="region of interest" description="Disordered" evidence="1">
    <location>
        <begin position="445"/>
        <end position="465"/>
    </location>
</feature>
<organism evidence="2 3">
    <name type="scientific">Clathrospora elynae</name>
    <dbReference type="NCBI Taxonomy" id="706981"/>
    <lineage>
        <taxon>Eukaryota</taxon>
        <taxon>Fungi</taxon>
        <taxon>Dikarya</taxon>
        <taxon>Ascomycota</taxon>
        <taxon>Pezizomycotina</taxon>
        <taxon>Dothideomycetes</taxon>
        <taxon>Pleosporomycetidae</taxon>
        <taxon>Pleosporales</taxon>
        <taxon>Diademaceae</taxon>
        <taxon>Clathrospora</taxon>
    </lineage>
</organism>
<evidence type="ECO:0000313" key="3">
    <source>
        <dbReference type="Proteomes" id="UP000800038"/>
    </source>
</evidence>
<reference evidence="2" key="1">
    <citation type="journal article" date="2020" name="Stud. Mycol.">
        <title>101 Dothideomycetes genomes: a test case for predicting lifestyles and emergence of pathogens.</title>
        <authorList>
            <person name="Haridas S."/>
            <person name="Albert R."/>
            <person name="Binder M."/>
            <person name="Bloem J."/>
            <person name="Labutti K."/>
            <person name="Salamov A."/>
            <person name="Andreopoulos B."/>
            <person name="Baker S."/>
            <person name="Barry K."/>
            <person name="Bills G."/>
            <person name="Bluhm B."/>
            <person name="Cannon C."/>
            <person name="Castanera R."/>
            <person name="Culley D."/>
            <person name="Daum C."/>
            <person name="Ezra D."/>
            <person name="Gonzalez J."/>
            <person name="Henrissat B."/>
            <person name="Kuo A."/>
            <person name="Liang C."/>
            <person name="Lipzen A."/>
            <person name="Lutzoni F."/>
            <person name="Magnuson J."/>
            <person name="Mondo S."/>
            <person name="Nolan M."/>
            <person name="Ohm R."/>
            <person name="Pangilinan J."/>
            <person name="Park H.-J."/>
            <person name="Ramirez L."/>
            <person name="Alfaro M."/>
            <person name="Sun H."/>
            <person name="Tritt A."/>
            <person name="Yoshinaga Y."/>
            <person name="Zwiers L.-H."/>
            <person name="Turgeon B."/>
            <person name="Goodwin S."/>
            <person name="Spatafora J."/>
            <person name="Crous P."/>
            <person name="Grigoriev I."/>
        </authorList>
    </citation>
    <scope>NUCLEOTIDE SEQUENCE</scope>
    <source>
        <strain evidence="2">CBS 161.51</strain>
    </source>
</reference>
<sequence length="552" mass="62148">MDEPPHKRRKSNSTEEREQQSSPLRKPPRRPSFASPTKASLARNYPNLLPSTTKSPARGEILARGKQARAFVLGETIVQPETNQITYAPEAERETTAGAQQRRPKDQNVTPRARKLQTSRNAAIYVGASGEEEPELPPTPSQIGFKEQDGPRRGVLFSSPSKRPPRVKDAVKSLLRQKAPPVQSDDITGTVEDGPADQNTLTIAQKRQPPNPEVEDKKREQARLQREVEELEAQVSRCTEEIFREQQRAPDQVLRPTERTDLNNFLASISGTDTEQEKPALISSLLCSFLPFSALSVPQPRSKQPAKPIPSHRPVELADPMPYLEMFTSFKFSTQLGLPRGKVFPASRRVHQKHTIDIVGPQKLLTAQVSIIIDALAIEIIDMHIIRISPWAERELGTYIRGKAKEEDLANACWAIDSYWEIAKKRAQYWQKCEAAFAHLLAGRSSGDTENRPQARQGKKSVSRKDLNRHLGRDTLVLQDKHVLLKLNWRISFDWTGEAESEMNVEPAFPQVWRETDTADSLKKVPETFASLLRAKGAFEATRIMTALLFPQ</sequence>
<gene>
    <name evidence="2" type="ORF">EJ02DRAFT_332631</name>
</gene>
<name>A0A6A5T6F7_9PLEO</name>
<feature type="region of interest" description="Disordered" evidence="1">
    <location>
        <begin position="81"/>
        <end position="220"/>
    </location>
</feature>
<dbReference type="Proteomes" id="UP000800038">
    <property type="component" value="Unassembled WGS sequence"/>
</dbReference>
<dbReference type="OrthoDB" id="4160836at2759"/>
<keyword evidence="3" id="KW-1185">Reference proteome</keyword>
<evidence type="ECO:0000313" key="2">
    <source>
        <dbReference type="EMBL" id="KAF1947694.1"/>
    </source>
</evidence>
<dbReference type="EMBL" id="ML975997">
    <property type="protein sequence ID" value="KAF1947694.1"/>
    <property type="molecule type" value="Genomic_DNA"/>
</dbReference>
<accession>A0A6A5T6F7</accession>
<evidence type="ECO:0000256" key="1">
    <source>
        <dbReference type="SAM" id="MobiDB-lite"/>
    </source>
</evidence>
<protein>
    <submittedName>
        <fullName evidence="2">Uncharacterized protein</fullName>
    </submittedName>
</protein>
<proteinExistence type="predicted"/>
<feature type="compositionally biased region" description="Basic residues" evidence="1">
    <location>
        <begin position="1"/>
        <end position="11"/>
    </location>
</feature>